<keyword evidence="18" id="KW-1185">Reference proteome</keyword>
<keyword evidence="9" id="KW-0967">Endosome</keyword>
<dbReference type="AlphaFoldDB" id="A0A669Q2B2"/>
<dbReference type="PROSITE" id="PS50157">
    <property type="entry name" value="ZINC_FINGER_C2H2_2"/>
    <property type="match status" value="1"/>
</dbReference>
<evidence type="ECO:0000256" key="14">
    <source>
        <dbReference type="PROSITE-ProRule" id="PRU00228"/>
    </source>
</evidence>
<dbReference type="InterPro" id="IPR013087">
    <property type="entry name" value="Znf_C2H2_type"/>
</dbReference>
<comment type="similarity">
    <text evidence="4">Belongs to the KCMF1 family.</text>
</comment>
<evidence type="ECO:0000313" key="17">
    <source>
        <dbReference type="Ensembl" id="ENSPCLP00000015022.1"/>
    </source>
</evidence>
<dbReference type="PANTHER" id="PTHR12268">
    <property type="entry name" value="E3 UBIQUITIN-PROTEIN LIGASE KCMF1"/>
    <property type="match status" value="1"/>
</dbReference>
<keyword evidence="11" id="KW-0833">Ubl conjugation pathway</keyword>
<comment type="subcellular location">
    <subcellularLocation>
        <location evidence="3">Late endosome</location>
    </subcellularLocation>
    <subcellularLocation>
        <location evidence="2">Lysosome</location>
    </subcellularLocation>
</comment>
<feature type="domain" description="C2H2-type" evidence="16">
    <location>
        <begin position="71"/>
        <end position="99"/>
    </location>
</feature>
<dbReference type="Proteomes" id="UP000472261">
    <property type="component" value="Unplaced"/>
</dbReference>
<evidence type="ECO:0000259" key="15">
    <source>
        <dbReference type="PROSITE" id="PS50135"/>
    </source>
</evidence>
<evidence type="ECO:0000256" key="3">
    <source>
        <dbReference type="ARBA" id="ARBA00004603"/>
    </source>
</evidence>
<evidence type="ECO:0000256" key="2">
    <source>
        <dbReference type="ARBA" id="ARBA00004371"/>
    </source>
</evidence>
<dbReference type="GO" id="GO:0005764">
    <property type="term" value="C:lysosome"/>
    <property type="evidence" value="ECO:0007669"/>
    <property type="project" value="UniProtKB-SubCell"/>
</dbReference>
<evidence type="ECO:0000256" key="12">
    <source>
        <dbReference type="ARBA" id="ARBA00022833"/>
    </source>
</evidence>
<keyword evidence="7" id="KW-0808">Transferase</keyword>
<feature type="domain" description="ZZ-type" evidence="15">
    <location>
        <begin position="1"/>
        <end position="53"/>
    </location>
</feature>
<dbReference type="InterPro" id="IPR050774">
    <property type="entry name" value="KCMF1/Dystrophin"/>
</dbReference>
<sequence length="113" mass="12935">HCDACLKGNFRGRRYKCLICYDYDLCATCYESGATTTRHTTDHPMQCILTRVDFDLYYGGEAFSVEQPQSFTCPYCGKMGYTETSLQEHVASEHAETSTEVVSCFSNFFFQLR</sequence>
<dbReference type="SMART" id="SM00355">
    <property type="entry name" value="ZnF_C2H2"/>
    <property type="match status" value="1"/>
</dbReference>
<dbReference type="Gene3D" id="3.30.60.90">
    <property type="match status" value="1"/>
</dbReference>
<dbReference type="CDD" id="cd02338">
    <property type="entry name" value="ZZ_PCMF_like"/>
    <property type="match status" value="1"/>
</dbReference>
<dbReference type="EC" id="2.3.2.27" evidence="5"/>
<evidence type="ECO:0000256" key="10">
    <source>
        <dbReference type="ARBA" id="ARBA00022771"/>
    </source>
</evidence>
<dbReference type="PROSITE" id="PS50135">
    <property type="entry name" value="ZF_ZZ_2"/>
    <property type="match status" value="1"/>
</dbReference>
<dbReference type="GO" id="GO:0005886">
    <property type="term" value="C:plasma membrane"/>
    <property type="evidence" value="ECO:0007669"/>
    <property type="project" value="TreeGrafter"/>
</dbReference>
<evidence type="ECO:0000256" key="11">
    <source>
        <dbReference type="ARBA" id="ARBA00022786"/>
    </source>
</evidence>
<dbReference type="InterPro" id="IPR043145">
    <property type="entry name" value="Znf_ZZ_sf"/>
</dbReference>
<dbReference type="PANTHER" id="PTHR12268:SF13">
    <property type="entry name" value="E3 UBIQUITIN-PROTEIN LIGASE KCMF1"/>
    <property type="match status" value="1"/>
</dbReference>
<accession>A0A669Q2B2</accession>
<evidence type="ECO:0000256" key="9">
    <source>
        <dbReference type="ARBA" id="ARBA00022753"/>
    </source>
</evidence>
<dbReference type="GO" id="GO:0099536">
    <property type="term" value="P:synaptic signaling"/>
    <property type="evidence" value="ECO:0007669"/>
    <property type="project" value="TreeGrafter"/>
</dbReference>
<dbReference type="Pfam" id="PF05605">
    <property type="entry name" value="zf-Di19"/>
    <property type="match status" value="1"/>
</dbReference>
<dbReference type="GO" id="GO:0061630">
    <property type="term" value="F:ubiquitin protein ligase activity"/>
    <property type="evidence" value="ECO:0007669"/>
    <property type="project" value="UniProtKB-EC"/>
</dbReference>
<dbReference type="Pfam" id="PF00569">
    <property type="entry name" value="ZZ"/>
    <property type="match status" value="1"/>
</dbReference>
<evidence type="ECO:0000256" key="8">
    <source>
        <dbReference type="ARBA" id="ARBA00022723"/>
    </source>
</evidence>
<evidence type="ECO:0000259" key="16">
    <source>
        <dbReference type="PROSITE" id="PS50157"/>
    </source>
</evidence>
<reference evidence="17" key="2">
    <citation type="submission" date="2025-09" db="UniProtKB">
        <authorList>
            <consortium name="Ensembl"/>
        </authorList>
    </citation>
    <scope>IDENTIFICATION</scope>
</reference>
<protein>
    <recommendedName>
        <fullName evidence="6">E3 ubiquitin-protein ligase KCMF1</fullName>
        <ecNumber evidence="5">2.3.2.27</ecNumber>
    </recommendedName>
</protein>
<evidence type="ECO:0000256" key="6">
    <source>
        <dbReference type="ARBA" id="ARBA00014999"/>
    </source>
</evidence>
<dbReference type="GO" id="GO:0005770">
    <property type="term" value="C:late endosome"/>
    <property type="evidence" value="ECO:0007669"/>
    <property type="project" value="UniProtKB-SubCell"/>
</dbReference>
<keyword evidence="10 14" id="KW-0863">Zinc-finger</keyword>
<dbReference type="InterPro" id="IPR008598">
    <property type="entry name" value="Di19_Zn-bd"/>
</dbReference>
<dbReference type="GO" id="GO:0045202">
    <property type="term" value="C:synapse"/>
    <property type="evidence" value="ECO:0007669"/>
    <property type="project" value="GOC"/>
</dbReference>
<keyword evidence="13" id="KW-0458">Lysosome</keyword>
<dbReference type="OMA" id="CPYCKIN"/>
<evidence type="ECO:0000256" key="4">
    <source>
        <dbReference type="ARBA" id="ARBA00010938"/>
    </source>
</evidence>
<reference evidence="17" key="1">
    <citation type="submission" date="2025-08" db="UniProtKB">
        <authorList>
            <consortium name="Ensembl"/>
        </authorList>
    </citation>
    <scope>IDENTIFICATION</scope>
</reference>
<dbReference type="PROSITE" id="PS01357">
    <property type="entry name" value="ZF_ZZ_1"/>
    <property type="match status" value="1"/>
</dbReference>
<dbReference type="SMART" id="SM00291">
    <property type="entry name" value="ZnF_ZZ"/>
    <property type="match status" value="1"/>
</dbReference>
<proteinExistence type="inferred from homology"/>
<name>A0A669Q2B2_PHACC</name>
<comment type="catalytic activity">
    <reaction evidence="1">
        <text>S-ubiquitinyl-[E2 ubiquitin-conjugating enzyme]-L-cysteine + [acceptor protein]-L-lysine = [E2 ubiquitin-conjugating enzyme]-L-cysteine + N(6)-ubiquitinyl-[acceptor protein]-L-lysine.</text>
        <dbReference type="EC" id="2.3.2.27"/>
    </reaction>
</comment>
<evidence type="ECO:0000313" key="18">
    <source>
        <dbReference type="Proteomes" id="UP000472261"/>
    </source>
</evidence>
<organism evidence="17 18">
    <name type="scientific">Phasianus colchicus</name>
    <name type="common">Common pheasant</name>
    <dbReference type="NCBI Taxonomy" id="9054"/>
    <lineage>
        <taxon>Eukaryota</taxon>
        <taxon>Metazoa</taxon>
        <taxon>Chordata</taxon>
        <taxon>Craniata</taxon>
        <taxon>Vertebrata</taxon>
        <taxon>Euteleostomi</taxon>
        <taxon>Archelosauria</taxon>
        <taxon>Archosauria</taxon>
        <taxon>Dinosauria</taxon>
        <taxon>Saurischia</taxon>
        <taxon>Theropoda</taxon>
        <taxon>Coelurosauria</taxon>
        <taxon>Aves</taxon>
        <taxon>Neognathae</taxon>
        <taxon>Galloanserae</taxon>
        <taxon>Galliformes</taxon>
        <taxon>Phasianidae</taxon>
        <taxon>Phasianinae</taxon>
        <taxon>Phasianus</taxon>
    </lineage>
</organism>
<keyword evidence="12" id="KW-0862">Zinc</keyword>
<evidence type="ECO:0000256" key="1">
    <source>
        <dbReference type="ARBA" id="ARBA00000900"/>
    </source>
</evidence>
<evidence type="ECO:0000256" key="13">
    <source>
        <dbReference type="ARBA" id="ARBA00023228"/>
    </source>
</evidence>
<evidence type="ECO:0000256" key="5">
    <source>
        <dbReference type="ARBA" id="ARBA00012483"/>
    </source>
</evidence>
<keyword evidence="8" id="KW-0479">Metal-binding</keyword>
<dbReference type="SUPFAM" id="SSF57850">
    <property type="entry name" value="RING/U-box"/>
    <property type="match status" value="1"/>
</dbReference>
<dbReference type="Ensembl" id="ENSPCLT00000019801.1">
    <property type="protein sequence ID" value="ENSPCLP00000015022.1"/>
    <property type="gene ID" value="ENSPCLG00000012275.1"/>
</dbReference>
<dbReference type="InterPro" id="IPR000433">
    <property type="entry name" value="Znf_ZZ"/>
</dbReference>
<evidence type="ECO:0000256" key="7">
    <source>
        <dbReference type="ARBA" id="ARBA00022679"/>
    </source>
</evidence>
<dbReference type="GO" id="GO:0008270">
    <property type="term" value="F:zinc ion binding"/>
    <property type="evidence" value="ECO:0007669"/>
    <property type="project" value="UniProtKB-KW"/>
</dbReference>